<feature type="compositionally biased region" description="Polar residues" evidence="1">
    <location>
        <begin position="378"/>
        <end position="388"/>
    </location>
</feature>
<feature type="region of interest" description="Disordered" evidence="1">
    <location>
        <begin position="514"/>
        <end position="556"/>
    </location>
</feature>
<evidence type="ECO:0000313" key="3">
    <source>
        <dbReference type="Proteomes" id="UP001190700"/>
    </source>
</evidence>
<dbReference type="Gene3D" id="3.40.50.150">
    <property type="entry name" value="Vaccinia Virus protein VP39"/>
    <property type="match status" value="1"/>
</dbReference>
<protein>
    <recommendedName>
        <fullName evidence="4">Histone H3-K79 methyltransferase</fullName>
    </recommendedName>
</protein>
<reference evidence="2 3" key="1">
    <citation type="journal article" date="2015" name="Genome Biol. Evol.">
        <title>Comparative Genomics of a Bacterivorous Green Alga Reveals Evolutionary Causalities and Consequences of Phago-Mixotrophic Mode of Nutrition.</title>
        <authorList>
            <person name="Burns J.A."/>
            <person name="Paasch A."/>
            <person name="Narechania A."/>
            <person name="Kim E."/>
        </authorList>
    </citation>
    <scope>NUCLEOTIDE SEQUENCE [LARGE SCALE GENOMIC DNA]</scope>
    <source>
        <strain evidence="2 3">PLY_AMNH</strain>
    </source>
</reference>
<dbReference type="Proteomes" id="UP001190700">
    <property type="component" value="Unassembled WGS sequence"/>
</dbReference>
<accession>A0AAE0GQC7</accession>
<feature type="compositionally biased region" description="Basic residues" evidence="1">
    <location>
        <begin position="644"/>
        <end position="654"/>
    </location>
</feature>
<proteinExistence type="predicted"/>
<feature type="compositionally biased region" description="Polar residues" evidence="1">
    <location>
        <begin position="631"/>
        <end position="641"/>
    </location>
</feature>
<dbReference type="AlphaFoldDB" id="A0AAE0GQC7"/>
<evidence type="ECO:0000256" key="1">
    <source>
        <dbReference type="SAM" id="MobiDB-lite"/>
    </source>
</evidence>
<feature type="region of interest" description="Disordered" evidence="1">
    <location>
        <begin position="609"/>
        <end position="670"/>
    </location>
</feature>
<dbReference type="SUPFAM" id="SSF53335">
    <property type="entry name" value="S-adenosyl-L-methionine-dependent methyltransferases"/>
    <property type="match status" value="1"/>
</dbReference>
<organism evidence="2 3">
    <name type="scientific">Cymbomonas tetramitiformis</name>
    <dbReference type="NCBI Taxonomy" id="36881"/>
    <lineage>
        <taxon>Eukaryota</taxon>
        <taxon>Viridiplantae</taxon>
        <taxon>Chlorophyta</taxon>
        <taxon>Pyramimonadophyceae</taxon>
        <taxon>Pyramimonadales</taxon>
        <taxon>Pyramimonadaceae</taxon>
        <taxon>Cymbomonas</taxon>
    </lineage>
</organism>
<gene>
    <name evidence="2" type="ORF">CYMTET_9816</name>
</gene>
<feature type="region of interest" description="Disordered" evidence="1">
    <location>
        <begin position="249"/>
        <end position="482"/>
    </location>
</feature>
<evidence type="ECO:0000313" key="2">
    <source>
        <dbReference type="EMBL" id="KAK3282445.1"/>
    </source>
</evidence>
<feature type="region of interest" description="Disordered" evidence="1">
    <location>
        <begin position="726"/>
        <end position="747"/>
    </location>
</feature>
<sequence>MPPRGYQALQLALGASSKPEPVSSKFSAIARASLLRTLRRNSLAGAELKDPSIEADTSEEDMLIVPDLSLEFAETYRACSSPPASGVLQSHETNWPDPKAIHVDAIPPRIESRIYALPPKPATSQNAASSTALPEKEVSSIAQLHVTSAAMDAATLSDSGLDQGFLESTLQLDFDLTELENVNHAEGLCPPTGLPAHAEGLCPPTGLPAPAPGEAQLQQLPVVALPPAHGRSVLSAPLAFPSPSIIDHRASPKVTTSTAGSPPDLHLSPVTVESRERTPLKRASPTRRTDDPPCVQANTSSSSADSVGLQARPSHPPAEERERLIRSPTLDLSPEPHGPVSASEPCTSISPDSRLSDQPHIFQGREPNITPMLKGPTSKFSASTSSNCEPDLSAYSPSLEARINQEATDQYQLTESQTSPFERQTSALSRAEHTDPPAARKPPKKRKSRASQAVGIDGRPLRKKPKQAVCIDGRPPQKKPEEAVRVDGFCKQFCKQFCMEPKPRKPSVMLHLEQKPSPELVNHPSACRKPPGEGCPDSSSEPSNPPVLKSANKDEPCTIDVFAPRTTRRQARELVEIFVSPTTPSQAPDLLNRTYLSTRVDDVPKLARKAPNSCGQADKRQKAAPSRAAHTPQQCATTGAHDTTKKRRRKRKSQLVKMDGRPVRKRCRNGEPRLPSVYEWKPDEQLVTPPAVRAVCKVIDERTYVDWGKNSDWMVEGPRKRAQVHKAASISGGIRSSNANDDTDKSGDINIVDDDSLTTETVSEGYGEMTCGSVERLFEMMEQKADLGDSNASLVDIGSGYGKVVFHAVLGKRVGTATGIECVPSRHLKAQEVLDELEDIGTSLSGKVMETGGLPTKGSISFELADVTKSKEIPHTHIYMYDKIFKFPTMEGIARLLTNSPNWKYLATYHRPYEWEEAGLNEDLREVANTKMATTGHQNFTCWVYRRGINVSVDE</sequence>
<dbReference type="InterPro" id="IPR029063">
    <property type="entry name" value="SAM-dependent_MTases_sf"/>
</dbReference>
<name>A0AAE0GQC7_9CHLO</name>
<keyword evidence="3" id="KW-1185">Reference proteome</keyword>
<feature type="compositionally biased region" description="Polar residues" evidence="1">
    <location>
        <begin position="405"/>
        <end position="428"/>
    </location>
</feature>
<comment type="caution">
    <text evidence="2">The sequence shown here is derived from an EMBL/GenBank/DDBJ whole genome shotgun (WGS) entry which is preliminary data.</text>
</comment>
<dbReference type="EMBL" id="LGRX02003308">
    <property type="protein sequence ID" value="KAK3282445.1"/>
    <property type="molecule type" value="Genomic_DNA"/>
</dbReference>
<evidence type="ECO:0008006" key="4">
    <source>
        <dbReference type="Google" id="ProtNLM"/>
    </source>
</evidence>
<feature type="compositionally biased region" description="Polar residues" evidence="1">
    <location>
        <begin position="296"/>
        <end position="305"/>
    </location>
</feature>
<feature type="compositionally biased region" description="Polar residues" evidence="1">
    <location>
        <begin position="344"/>
        <end position="353"/>
    </location>
</feature>